<dbReference type="EC" id="3.1.3.16" evidence="4"/>
<evidence type="ECO:0000256" key="5">
    <source>
        <dbReference type="ARBA" id="ARBA00022723"/>
    </source>
</evidence>
<comment type="similarity">
    <text evidence="3 12">Belongs to the PP2C family.</text>
</comment>
<reference evidence="15 16" key="1">
    <citation type="submission" date="2022-03" db="EMBL/GenBank/DDBJ databases">
        <authorList>
            <person name="Nunn A."/>
            <person name="Chopra R."/>
            <person name="Nunn A."/>
            <person name="Contreras Garrido A."/>
        </authorList>
    </citation>
    <scope>NUCLEOTIDE SEQUENCE [LARGE SCALE GENOMIC DNA]</scope>
</reference>
<dbReference type="InterPro" id="IPR000222">
    <property type="entry name" value="PP2C_BS"/>
</dbReference>
<organism evidence="15 16">
    <name type="scientific">Thlaspi arvense</name>
    <name type="common">Field penny-cress</name>
    <dbReference type="NCBI Taxonomy" id="13288"/>
    <lineage>
        <taxon>Eukaryota</taxon>
        <taxon>Viridiplantae</taxon>
        <taxon>Streptophyta</taxon>
        <taxon>Embryophyta</taxon>
        <taxon>Tracheophyta</taxon>
        <taxon>Spermatophyta</taxon>
        <taxon>Magnoliopsida</taxon>
        <taxon>eudicotyledons</taxon>
        <taxon>Gunneridae</taxon>
        <taxon>Pentapetalae</taxon>
        <taxon>rosids</taxon>
        <taxon>malvids</taxon>
        <taxon>Brassicales</taxon>
        <taxon>Brassicaceae</taxon>
        <taxon>Thlaspideae</taxon>
        <taxon>Thlaspi</taxon>
    </lineage>
</organism>
<evidence type="ECO:0000256" key="1">
    <source>
        <dbReference type="ARBA" id="ARBA00001936"/>
    </source>
</evidence>
<evidence type="ECO:0000256" key="4">
    <source>
        <dbReference type="ARBA" id="ARBA00013081"/>
    </source>
</evidence>
<dbReference type="GO" id="GO:0004722">
    <property type="term" value="F:protein serine/threonine phosphatase activity"/>
    <property type="evidence" value="ECO:0007669"/>
    <property type="project" value="UniProtKB-EC"/>
</dbReference>
<evidence type="ECO:0000256" key="13">
    <source>
        <dbReference type="SAM" id="MobiDB-lite"/>
    </source>
</evidence>
<dbReference type="SMART" id="SM00332">
    <property type="entry name" value="PP2Cc"/>
    <property type="match status" value="1"/>
</dbReference>
<evidence type="ECO:0000313" key="15">
    <source>
        <dbReference type="EMBL" id="CAH2042965.1"/>
    </source>
</evidence>
<dbReference type="AlphaFoldDB" id="A0AAU9RI03"/>
<keyword evidence="8 12" id="KW-0904">Protein phosphatase</keyword>
<dbReference type="PROSITE" id="PS51746">
    <property type="entry name" value="PPM_2"/>
    <property type="match status" value="1"/>
</dbReference>
<feature type="domain" description="PPM-type phosphatase" evidence="14">
    <location>
        <begin position="134"/>
        <end position="385"/>
    </location>
</feature>
<dbReference type="PROSITE" id="PS01032">
    <property type="entry name" value="PPM_1"/>
    <property type="match status" value="1"/>
</dbReference>
<dbReference type="Proteomes" id="UP000836841">
    <property type="component" value="Unassembled WGS sequence"/>
</dbReference>
<dbReference type="SMART" id="SM00331">
    <property type="entry name" value="PP2C_SIG"/>
    <property type="match status" value="1"/>
</dbReference>
<dbReference type="PANTHER" id="PTHR47992">
    <property type="entry name" value="PROTEIN PHOSPHATASE"/>
    <property type="match status" value="1"/>
</dbReference>
<proteinExistence type="inferred from homology"/>
<evidence type="ECO:0000256" key="3">
    <source>
        <dbReference type="ARBA" id="ARBA00006702"/>
    </source>
</evidence>
<dbReference type="InterPro" id="IPR015655">
    <property type="entry name" value="PP2C"/>
</dbReference>
<dbReference type="InterPro" id="IPR001932">
    <property type="entry name" value="PPM-type_phosphatase-like_dom"/>
</dbReference>
<dbReference type="CDD" id="cd00143">
    <property type="entry name" value="PP2Cc"/>
    <property type="match status" value="1"/>
</dbReference>
<dbReference type="Gene3D" id="3.60.40.10">
    <property type="entry name" value="PPM-type phosphatase domain"/>
    <property type="match status" value="1"/>
</dbReference>
<comment type="caution">
    <text evidence="15">The sequence shown here is derived from an EMBL/GenBank/DDBJ whole genome shotgun (WGS) entry which is preliminary data.</text>
</comment>
<evidence type="ECO:0000256" key="7">
    <source>
        <dbReference type="ARBA" id="ARBA00022842"/>
    </source>
</evidence>
<accession>A0AAU9RI03</accession>
<keyword evidence="6 12" id="KW-0378">Hydrolase</keyword>
<keyword evidence="5" id="KW-0479">Metal-binding</keyword>
<evidence type="ECO:0000259" key="14">
    <source>
        <dbReference type="PROSITE" id="PS51746"/>
    </source>
</evidence>
<gene>
    <name evidence="15" type="ORF">TAV2_LOCUS4936</name>
</gene>
<evidence type="ECO:0000256" key="11">
    <source>
        <dbReference type="ARBA" id="ARBA00048336"/>
    </source>
</evidence>
<dbReference type="InterPro" id="IPR036457">
    <property type="entry name" value="PPM-type-like_dom_sf"/>
</dbReference>
<dbReference type="GO" id="GO:0009738">
    <property type="term" value="P:abscisic acid-activated signaling pathway"/>
    <property type="evidence" value="ECO:0007669"/>
    <property type="project" value="UniProtKB-ARBA"/>
</dbReference>
<comment type="catalytic activity">
    <reaction evidence="10">
        <text>O-phospho-L-seryl-[protein] + H2O = L-seryl-[protein] + phosphate</text>
        <dbReference type="Rhea" id="RHEA:20629"/>
        <dbReference type="Rhea" id="RHEA-COMP:9863"/>
        <dbReference type="Rhea" id="RHEA-COMP:11604"/>
        <dbReference type="ChEBI" id="CHEBI:15377"/>
        <dbReference type="ChEBI" id="CHEBI:29999"/>
        <dbReference type="ChEBI" id="CHEBI:43474"/>
        <dbReference type="ChEBI" id="CHEBI:83421"/>
        <dbReference type="EC" id="3.1.3.16"/>
    </reaction>
</comment>
<protein>
    <recommendedName>
        <fullName evidence="4">protein-serine/threonine phosphatase</fullName>
        <ecNumber evidence="4">3.1.3.16</ecNumber>
    </recommendedName>
</protein>
<evidence type="ECO:0000256" key="9">
    <source>
        <dbReference type="ARBA" id="ARBA00023211"/>
    </source>
</evidence>
<evidence type="ECO:0000256" key="2">
    <source>
        <dbReference type="ARBA" id="ARBA00001946"/>
    </source>
</evidence>
<comment type="cofactor">
    <cofactor evidence="2">
        <name>Mg(2+)</name>
        <dbReference type="ChEBI" id="CHEBI:18420"/>
    </cofactor>
</comment>
<keyword evidence="16" id="KW-1185">Reference proteome</keyword>
<feature type="compositionally biased region" description="Low complexity" evidence="13">
    <location>
        <begin position="46"/>
        <end position="59"/>
    </location>
</feature>
<comment type="catalytic activity">
    <reaction evidence="11">
        <text>O-phospho-L-threonyl-[protein] + H2O = L-threonyl-[protein] + phosphate</text>
        <dbReference type="Rhea" id="RHEA:47004"/>
        <dbReference type="Rhea" id="RHEA-COMP:11060"/>
        <dbReference type="Rhea" id="RHEA-COMP:11605"/>
        <dbReference type="ChEBI" id="CHEBI:15377"/>
        <dbReference type="ChEBI" id="CHEBI:30013"/>
        <dbReference type="ChEBI" id="CHEBI:43474"/>
        <dbReference type="ChEBI" id="CHEBI:61977"/>
        <dbReference type="EC" id="3.1.3.16"/>
    </reaction>
</comment>
<dbReference type="FunFam" id="3.60.40.10:FF:000044">
    <property type="entry name" value="probable protein phosphatase 2C 25"/>
    <property type="match status" value="1"/>
</dbReference>
<dbReference type="EMBL" id="CAJVSB020000241">
    <property type="protein sequence ID" value="CAH2042965.1"/>
    <property type="molecule type" value="Genomic_DNA"/>
</dbReference>
<name>A0AAU9RI03_THLAR</name>
<evidence type="ECO:0000256" key="8">
    <source>
        <dbReference type="ARBA" id="ARBA00022912"/>
    </source>
</evidence>
<evidence type="ECO:0000256" key="12">
    <source>
        <dbReference type="RuleBase" id="RU003465"/>
    </source>
</evidence>
<evidence type="ECO:0000256" key="6">
    <source>
        <dbReference type="ARBA" id="ARBA00022801"/>
    </source>
</evidence>
<keyword evidence="9" id="KW-0464">Manganese</keyword>
<comment type="cofactor">
    <cofactor evidence="1">
        <name>Mn(2+)</name>
        <dbReference type="ChEBI" id="CHEBI:29035"/>
    </cofactor>
</comment>
<evidence type="ECO:0000313" key="16">
    <source>
        <dbReference type="Proteomes" id="UP000836841"/>
    </source>
</evidence>
<keyword evidence="7" id="KW-0460">Magnesium</keyword>
<sequence length="390" mass="41959">MIGAVAVANSPVFTQSPRVSGIFCKSTCSSPVSLGRHGQSSPPTPSDLRSSSSPSSSASPLTPLAICLQRQVKDGLACTSSPLSATTSLSASPALLKRKRPPRINIPIAPLSFSAVETPAAGDRLNEVEFEGEGYSVYCKRGKRGTMEDRYSANVNLQGDSKQAFFGIFDGHGGAEAAEFAAKNLDRNIINEVTRRGEQEVEEAVKDGYLTTDTKFMKENVRGGACCVTALIRQGELIVSNAGDCRAVMSRGGVAEALTVDHRPSRKDERDRIETNGGYVDCYHGVWRLQGSLAVSRGIGDRHLKQWVVAEPETKILSITSDCEFLILASDGLWDKVGTQEAVNIIRPLCTNVSHLEPLSACKRLTDLSITRGSTDDISIMVIRLAQFLP</sequence>
<dbReference type="GO" id="GO:0046872">
    <property type="term" value="F:metal ion binding"/>
    <property type="evidence" value="ECO:0007669"/>
    <property type="project" value="UniProtKB-KW"/>
</dbReference>
<dbReference type="Pfam" id="PF00481">
    <property type="entry name" value="PP2C"/>
    <property type="match status" value="1"/>
</dbReference>
<dbReference type="SUPFAM" id="SSF81606">
    <property type="entry name" value="PP2C-like"/>
    <property type="match status" value="1"/>
</dbReference>
<feature type="region of interest" description="Disordered" evidence="13">
    <location>
        <begin position="33"/>
        <end position="59"/>
    </location>
</feature>
<evidence type="ECO:0000256" key="10">
    <source>
        <dbReference type="ARBA" id="ARBA00047761"/>
    </source>
</evidence>